<feature type="transmembrane region" description="Helical" evidence="9">
    <location>
        <begin position="363"/>
        <end position="384"/>
    </location>
</feature>
<dbReference type="eggNOG" id="COG1807">
    <property type="taxonomic scope" value="Bacteria"/>
</dbReference>
<accession>H0R1H6</accession>
<evidence type="ECO:0000256" key="3">
    <source>
        <dbReference type="ARBA" id="ARBA00022676"/>
    </source>
</evidence>
<comment type="subcellular location">
    <subcellularLocation>
        <location evidence="1">Cell membrane</location>
        <topology evidence="1">Multi-pass membrane protein</topology>
    </subcellularLocation>
</comment>
<proteinExistence type="predicted"/>
<evidence type="ECO:0000259" key="10">
    <source>
        <dbReference type="Pfam" id="PF13231"/>
    </source>
</evidence>
<gene>
    <name evidence="12" type="ORF">GOEFS_070_00110</name>
</gene>
<dbReference type="PANTHER" id="PTHR33908:SF3">
    <property type="entry name" value="UNDECAPRENYL PHOSPHATE-ALPHA-4-AMINO-4-DEOXY-L-ARABINOSE ARABINOSYL TRANSFERASE"/>
    <property type="match status" value="1"/>
</dbReference>
<organism evidence="12 13">
    <name type="scientific">Gordonia effusa NBRC 100432</name>
    <dbReference type="NCBI Taxonomy" id="1077974"/>
    <lineage>
        <taxon>Bacteria</taxon>
        <taxon>Bacillati</taxon>
        <taxon>Actinomycetota</taxon>
        <taxon>Actinomycetes</taxon>
        <taxon>Mycobacteriales</taxon>
        <taxon>Gordoniaceae</taxon>
        <taxon>Gordonia</taxon>
    </lineage>
</organism>
<evidence type="ECO:0000259" key="11">
    <source>
        <dbReference type="Pfam" id="PF24878"/>
    </source>
</evidence>
<dbReference type="GO" id="GO:0009103">
    <property type="term" value="P:lipopolysaccharide biosynthetic process"/>
    <property type="evidence" value="ECO:0007669"/>
    <property type="project" value="UniProtKB-ARBA"/>
</dbReference>
<evidence type="ECO:0000256" key="9">
    <source>
        <dbReference type="SAM" id="Phobius"/>
    </source>
</evidence>
<evidence type="ECO:0000256" key="5">
    <source>
        <dbReference type="ARBA" id="ARBA00022692"/>
    </source>
</evidence>
<feature type="transmembrane region" description="Helical" evidence="9">
    <location>
        <begin position="418"/>
        <end position="437"/>
    </location>
</feature>
<keyword evidence="13" id="KW-1185">Reference proteome</keyword>
<dbReference type="GO" id="GO:0016763">
    <property type="term" value="F:pentosyltransferase activity"/>
    <property type="evidence" value="ECO:0007669"/>
    <property type="project" value="TreeGrafter"/>
</dbReference>
<feature type="compositionally biased region" description="Polar residues" evidence="8">
    <location>
        <begin position="1"/>
        <end position="12"/>
    </location>
</feature>
<protein>
    <submittedName>
        <fullName evidence="12">Uncharacterized protein</fullName>
    </submittedName>
</protein>
<evidence type="ECO:0000313" key="12">
    <source>
        <dbReference type="EMBL" id="GAB18927.1"/>
    </source>
</evidence>
<evidence type="ECO:0000256" key="8">
    <source>
        <dbReference type="SAM" id="MobiDB-lite"/>
    </source>
</evidence>
<evidence type="ECO:0000256" key="4">
    <source>
        <dbReference type="ARBA" id="ARBA00022679"/>
    </source>
</evidence>
<sequence length="697" mass="70712">MTTVMTRSTQPATGRHAAAPTKPRALARRWRPEPRQWALFSLLAATAVLYCWNLSRNGWGNDFYAAASQSGGMSWKALLFGSLDPANSITVDKPPAATWISGLSVRIFGLSSWSVLVPQAIMGVLSVALVYGAVRRVLLRSGSAQTATAGALIAGAVLALTPAAVLIFRFNNPDALLVLLMTAAAYCVVRACQAASWRWLALCGVALGFAFLTKMLQGLLVLPGFGVAYLLFAQTTWLRRIRDLAIATVSLVVSAGWYVLLVELWPADSRPYVGGSTNNSFMDLVLGYNGMARILGRSGSGGGGQGGPGGSGAPGSSFGGSTGLDRLFSNEMGNEISWLLPAALLVLVVGIALAVRRRLDRDIALGLTVFGTWLVITGVVFAYMSGTVHPYYTVALAPAIAAVVGIGATIGWRSRESWYGTVFLAALVVAATGWGAIRAYRAGFGWPVLGWVLGALAVIAVGVLLVGRHWTGKRAAALATALLVAGGTAIGAFGIATANTTHTGSIPTAVATSKSSAGFGGGGQGGPGGQGNASRQGGPGSQGGGQGAPSGVPTGGNQGGAGGQSGGPGGKPDGSTRTSARNAGGTGGPGGGSSNAAVVSLLKSTDTTWAAATEGAQSSAPLQLNSGKAVMAIGGFTGDPSPTLTQFKQLVAQGKISYYIAGGGGGPQRSSEISTWVQQNFTATTVGGTTVYKLTTS</sequence>
<keyword evidence="7 9" id="KW-0472">Membrane</keyword>
<dbReference type="STRING" id="1077974.GOEFS_070_00110"/>
<reference evidence="12 13" key="1">
    <citation type="submission" date="2011-12" db="EMBL/GenBank/DDBJ databases">
        <title>Whole genome shotgun sequence of Gordonia effusa NBRC 100432.</title>
        <authorList>
            <person name="Yoshida I."/>
            <person name="Takarada H."/>
            <person name="Hosoyama A."/>
            <person name="Tsuchikane K."/>
            <person name="Katsumata H."/>
            <person name="Yamazaki S."/>
            <person name="Fujita N."/>
        </authorList>
    </citation>
    <scope>NUCLEOTIDE SEQUENCE [LARGE SCALE GENOMIC DNA]</scope>
    <source>
        <strain evidence="12 13">NBRC 100432</strain>
    </source>
</reference>
<feature type="transmembrane region" description="Helical" evidence="9">
    <location>
        <begin position="113"/>
        <end position="134"/>
    </location>
</feature>
<dbReference type="InterPro" id="IPR038731">
    <property type="entry name" value="RgtA/B/C-like"/>
</dbReference>
<dbReference type="Pfam" id="PF24878">
    <property type="entry name" value="YkcB_C"/>
    <property type="match status" value="1"/>
</dbReference>
<feature type="compositionally biased region" description="Gly residues" evidence="8">
    <location>
        <begin position="518"/>
        <end position="572"/>
    </location>
</feature>
<name>H0R1H6_9ACTN</name>
<keyword evidence="5 9" id="KW-0812">Transmembrane</keyword>
<keyword evidence="3" id="KW-0328">Glycosyltransferase</keyword>
<evidence type="ECO:0000256" key="6">
    <source>
        <dbReference type="ARBA" id="ARBA00022989"/>
    </source>
</evidence>
<feature type="transmembrane region" description="Helical" evidence="9">
    <location>
        <begin position="443"/>
        <end position="466"/>
    </location>
</feature>
<comment type="caution">
    <text evidence="12">The sequence shown here is derived from an EMBL/GenBank/DDBJ whole genome shotgun (WGS) entry which is preliminary data.</text>
</comment>
<feature type="transmembrane region" description="Helical" evidence="9">
    <location>
        <begin position="478"/>
        <end position="498"/>
    </location>
</feature>
<evidence type="ECO:0000256" key="1">
    <source>
        <dbReference type="ARBA" id="ARBA00004651"/>
    </source>
</evidence>
<dbReference type="RefSeq" id="WP_007318263.1">
    <property type="nucleotide sequence ID" value="NZ_BAEH01000070.1"/>
</dbReference>
<feature type="compositionally biased region" description="Gly residues" evidence="8">
    <location>
        <begin position="584"/>
        <end position="593"/>
    </location>
</feature>
<dbReference type="InterPro" id="IPR050297">
    <property type="entry name" value="LipidA_mod_glycosyltrf_83"/>
</dbReference>
<feature type="region of interest" description="Disordered" evidence="8">
    <location>
        <begin position="1"/>
        <end position="25"/>
    </location>
</feature>
<feature type="transmembrane region" description="Helical" evidence="9">
    <location>
        <begin position="390"/>
        <end position="411"/>
    </location>
</feature>
<keyword evidence="4" id="KW-0808">Transferase</keyword>
<dbReference type="EMBL" id="BAEH01000070">
    <property type="protein sequence ID" value="GAB18927.1"/>
    <property type="molecule type" value="Genomic_DNA"/>
</dbReference>
<keyword evidence="2" id="KW-1003">Cell membrane</keyword>
<dbReference type="AlphaFoldDB" id="H0R1H6"/>
<dbReference type="GO" id="GO:0010041">
    <property type="term" value="P:response to iron(III) ion"/>
    <property type="evidence" value="ECO:0007669"/>
    <property type="project" value="TreeGrafter"/>
</dbReference>
<feature type="region of interest" description="Disordered" evidence="8">
    <location>
        <begin position="515"/>
        <end position="596"/>
    </location>
</feature>
<dbReference type="Proteomes" id="UP000035034">
    <property type="component" value="Unassembled WGS sequence"/>
</dbReference>
<feature type="transmembrane region" description="Helical" evidence="9">
    <location>
        <begin position="146"/>
        <end position="169"/>
    </location>
</feature>
<feature type="domain" description="Putative mannosyltransferase YkcA/B-like C-terminal" evidence="11">
    <location>
        <begin position="603"/>
        <end position="680"/>
    </location>
</feature>
<dbReference type="PANTHER" id="PTHR33908">
    <property type="entry name" value="MANNOSYLTRANSFERASE YKCB-RELATED"/>
    <property type="match status" value="1"/>
</dbReference>
<feature type="domain" description="Glycosyltransferase RgtA/B/C/D-like" evidence="10">
    <location>
        <begin position="92"/>
        <end position="255"/>
    </location>
</feature>
<feature type="transmembrane region" description="Helical" evidence="9">
    <location>
        <begin position="244"/>
        <end position="265"/>
    </location>
</feature>
<keyword evidence="6 9" id="KW-1133">Transmembrane helix</keyword>
<evidence type="ECO:0000256" key="2">
    <source>
        <dbReference type="ARBA" id="ARBA00022475"/>
    </source>
</evidence>
<feature type="transmembrane region" description="Helical" evidence="9">
    <location>
        <begin position="336"/>
        <end position="356"/>
    </location>
</feature>
<dbReference type="Pfam" id="PF13231">
    <property type="entry name" value="PMT_2"/>
    <property type="match status" value="1"/>
</dbReference>
<evidence type="ECO:0000313" key="13">
    <source>
        <dbReference type="Proteomes" id="UP000035034"/>
    </source>
</evidence>
<dbReference type="GO" id="GO:0005886">
    <property type="term" value="C:plasma membrane"/>
    <property type="evidence" value="ECO:0007669"/>
    <property type="project" value="UniProtKB-SubCell"/>
</dbReference>
<feature type="transmembrane region" description="Helical" evidence="9">
    <location>
        <begin position="175"/>
        <end position="192"/>
    </location>
</feature>
<dbReference type="InterPro" id="IPR056785">
    <property type="entry name" value="YkcA/B-like_C"/>
</dbReference>
<feature type="transmembrane region" description="Helical" evidence="9">
    <location>
        <begin position="219"/>
        <end position="237"/>
    </location>
</feature>
<evidence type="ECO:0000256" key="7">
    <source>
        <dbReference type="ARBA" id="ARBA00023136"/>
    </source>
</evidence>